<dbReference type="FunFam" id="2.30.30.60:FF:000001">
    <property type="entry name" value="MscS Mechanosensitive ion channel"/>
    <property type="match status" value="1"/>
</dbReference>
<dbReference type="InterPro" id="IPR010920">
    <property type="entry name" value="LSM_dom_sf"/>
</dbReference>
<dbReference type="SUPFAM" id="SSF50182">
    <property type="entry name" value="Sm-like ribonucleoproteins"/>
    <property type="match status" value="1"/>
</dbReference>
<feature type="transmembrane region" description="Helical" evidence="8">
    <location>
        <begin position="126"/>
        <end position="149"/>
    </location>
</feature>
<feature type="transmembrane region" description="Helical" evidence="8">
    <location>
        <begin position="98"/>
        <end position="120"/>
    </location>
</feature>
<evidence type="ECO:0000256" key="8">
    <source>
        <dbReference type="SAM" id="Phobius"/>
    </source>
</evidence>
<dbReference type="InterPro" id="IPR045276">
    <property type="entry name" value="YbiO_bact"/>
</dbReference>
<dbReference type="Proteomes" id="UP001179647">
    <property type="component" value="Chromosome"/>
</dbReference>
<evidence type="ECO:0000256" key="1">
    <source>
        <dbReference type="ARBA" id="ARBA00004651"/>
    </source>
</evidence>
<evidence type="ECO:0000313" key="12">
    <source>
        <dbReference type="Proteomes" id="UP001179647"/>
    </source>
</evidence>
<evidence type="ECO:0000256" key="5">
    <source>
        <dbReference type="ARBA" id="ARBA00022989"/>
    </source>
</evidence>
<reference evidence="11" key="1">
    <citation type="submission" date="2022-10" db="EMBL/GenBank/DDBJ databases">
        <title>Vagococcus sp. isolated from poultry meat.</title>
        <authorList>
            <person name="Johansson P."/>
            <person name="Bjorkroth J."/>
        </authorList>
    </citation>
    <scope>NUCLEOTIDE SEQUENCE</scope>
    <source>
        <strain evidence="11">STAA11</strain>
    </source>
</reference>
<keyword evidence="4 8" id="KW-0812">Transmembrane</keyword>
<dbReference type="InterPro" id="IPR049142">
    <property type="entry name" value="MS_channel_1st"/>
</dbReference>
<evidence type="ECO:0000256" key="2">
    <source>
        <dbReference type="ARBA" id="ARBA00008017"/>
    </source>
</evidence>
<evidence type="ECO:0000256" key="4">
    <source>
        <dbReference type="ARBA" id="ARBA00022692"/>
    </source>
</evidence>
<feature type="domain" description="Mechanosensitive ion channel MscS" evidence="9">
    <location>
        <begin position="138"/>
        <end position="201"/>
    </location>
</feature>
<keyword evidence="6 8" id="KW-0472">Membrane</keyword>
<comment type="subcellular location">
    <subcellularLocation>
        <location evidence="1">Cell membrane</location>
        <topology evidence="1">Multi-pass membrane protein</topology>
    </subcellularLocation>
</comment>
<evidence type="ECO:0000259" key="9">
    <source>
        <dbReference type="Pfam" id="PF00924"/>
    </source>
</evidence>
<evidence type="ECO:0000313" key="11">
    <source>
        <dbReference type="EMBL" id="WEG74041.1"/>
    </source>
</evidence>
<dbReference type="Gene3D" id="2.30.30.60">
    <property type="match status" value="1"/>
</dbReference>
<keyword evidence="3" id="KW-1003">Cell membrane</keyword>
<dbReference type="Gene3D" id="1.10.287.1260">
    <property type="match status" value="1"/>
</dbReference>
<organism evidence="11 12">
    <name type="scientific">Vagococcus intermedius</name>
    <dbReference type="NCBI Taxonomy" id="2991418"/>
    <lineage>
        <taxon>Bacteria</taxon>
        <taxon>Bacillati</taxon>
        <taxon>Bacillota</taxon>
        <taxon>Bacilli</taxon>
        <taxon>Lactobacillales</taxon>
        <taxon>Enterococcaceae</taxon>
        <taxon>Vagococcus</taxon>
    </lineage>
</organism>
<dbReference type="RefSeq" id="WP_275469840.1">
    <property type="nucleotide sequence ID" value="NZ_CP110232.1"/>
</dbReference>
<feature type="domain" description="Mechanosensitive ion channel transmembrane helices 2/3" evidence="10">
    <location>
        <begin position="98"/>
        <end position="135"/>
    </location>
</feature>
<dbReference type="InterPro" id="IPR023408">
    <property type="entry name" value="MscS_beta-dom_sf"/>
</dbReference>
<protein>
    <submittedName>
        <fullName evidence="11">Mechanosensitive ion channel family protein</fullName>
    </submittedName>
</protein>
<name>A0AAF0I8J8_9ENTE</name>
<dbReference type="PANTHER" id="PTHR30460:SF0">
    <property type="entry name" value="MODERATE CONDUCTANCE MECHANOSENSITIVE CHANNEL YBIO"/>
    <property type="match status" value="1"/>
</dbReference>
<proteinExistence type="inferred from homology"/>
<keyword evidence="5 8" id="KW-1133">Transmembrane helix</keyword>
<dbReference type="Pfam" id="PF00924">
    <property type="entry name" value="MS_channel_2nd"/>
    <property type="match status" value="1"/>
</dbReference>
<dbReference type="EMBL" id="CP110232">
    <property type="protein sequence ID" value="WEG74041.1"/>
    <property type="molecule type" value="Genomic_DNA"/>
</dbReference>
<dbReference type="Gene3D" id="3.30.70.100">
    <property type="match status" value="1"/>
</dbReference>
<comment type="similarity">
    <text evidence="2">Belongs to the MscS (TC 1.A.23) family.</text>
</comment>
<gene>
    <name evidence="11" type="ORF">OL234_03850</name>
</gene>
<dbReference type="InterPro" id="IPR011014">
    <property type="entry name" value="MscS_channel_TM-2"/>
</dbReference>
<dbReference type="InterPro" id="IPR006685">
    <property type="entry name" value="MscS_channel_2nd"/>
</dbReference>
<keyword evidence="12" id="KW-1185">Reference proteome</keyword>
<comment type="function">
    <text evidence="7">May play a role in resistance to osmotic downshock.</text>
</comment>
<dbReference type="GO" id="GO:0008381">
    <property type="term" value="F:mechanosensitive monoatomic ion channel activity"/>
    <property type="evidence" value="ECO:0007669"/>
    <property type="project" value="InterPro"/>
</dbReference>
<sequence>MFYLATVTSTSDNLVIEDATKQANSFMRFWQAIDWDSIISLVLSKGLVLILAFVIIMIIKRLGTTLIKRGFDNYKNKEHYSERRIDTLYKLANNAFQYSLYFVILYTVLTILGVPVGSLIAGAGIAGIAIGLGAQSFISDILTGFFIILERQIDIGNHVIIDDIEGTVESIGLRTTQIKGFDGTLHYIPNGQITIVSNLSRENMRAIIQLRVKPEHDIQEISAIIKQVNQHLLPNYPEIKKGPQNLGLVDLGNGNLAIKIVIYTLNGEQLRIQADFLTAYLAALTKAGYDLPESPLPMTSK</sequence>
<dbReference type="SUPFAM" id="SSF82689">
    <property type="entry name" value="Mechanosensitive channel protein MscS (YggB), C-terminal domain"/>
    <property type="match status" value="1"/>
</dbReference>
<dbReference type="InterPro" id="IPR011066">
    <property type="entry name" value="MscS_channel_C_sf"/>
</dbReference>
<dbReference type="SUPFAM" id="SSF82861">
    <property type="entry name" value="Mechanosensitive channel protein MscS (YggB), transmembrane region"/>
    <property type="match status" value="1"/>
</dbReference>
<dbReference type="AlphaFoldDB" id="A0AAF0I8J8"/>
<dbReference type="Pfam" id="PF21088">
    <property type="entry name" value="MS_channel_1st"/>
    <property type="match status" value="1"/>
</dbReference>
<dbReference type="GO" id="GO:0005886">
    <property type="term" value="C:plasma membrane"/>
    <property type="evidence" value="ECO:0007669"/>
    <property type="project" value="UniProtKB-SubCell"/>
</dbReference>
<evidence type="ECO:0000256" key="6">
    <source>
        <dbReference type="ARBA" id="ARBA00023136"/>
    </source>
</evidence>
<dbReference type="KEGG" id="vie:OL234_03850"/>
<evidence type="ECO:0000259" key="10">
    <source>
        <dbReference type="Pfam" id="PF21088"/>
    </source>
</evidence>
<evidence type="ECO:0000256" key="3">
    <source>
        <dbReference type="ARBA" id="ARBA00022475"/>
    </source>
</evidence>
<accession>A0AAF0I8J8</accession>
<feature type="transmembrane region" description="Helical" evidence="8">
    <location>
        <begin position="38"/>
        <end position="59"/>
    </location>
</feature>
<dbReference type="PANTHER" id="PTHR30460">
    <property type="entry name" value="MODERATE CONDUCTANCE MECHANOSENSITIVE CHANNEL YBIO"/>
    <property type="match status" value="1"/>
</dbReference>
<evidence type="ECO:0000256" key="7">
    <source>
        <dbReference type="ARBA" id="ARBA00059688"/>
    </source>
</evidence>